<keyword evidence="1" id="KW-0175">Coiled coil</keyword>
<reference evidence="2" key="1">
    <citation type="journal article" date="2016" name="Evol. Bioinform. Online">
        <title>Twenty-five new viruses associated with the Drosophilidae (Diptera).</title>
        <authorList>
            <person name="Webster C.L."/>
            <person name="Longdon B."/>
            <person name="Lewis S.H."/>
            <person name="Obbard D.J."/>
        </authorList>
    </citation>
    <scope>NUCLEOTIDE SEQUENCE</scope>
    <source>
        <strain evidence="2">Muscid_PoolSeq1</strain>
    </source>
</reference>
<feature type="coiled-coil region" evidence="1">
    <location>
        <begin position="195"/>
        <end position="222"/>
    </location>
</feature>
<organism evidence="2">
    <name type="scientific">Boutonnet virus</name>
    <dbReference type="NCBI Taxonomy" id="1807816"/>
    <lineage>
        <taxon>Viruses</taxon>
        <taxon>Riboviria</taxon>
    </lineage>
</organism>
<accession>A0A140HES8</accession>
<evidence type="ECO:0000313" key="2">
    <source>
        <dbReference type="EMBL" id="AMO03255.1"/>
    </source>
</evidence>
<name>A0A140HES8_9VIRU</name>
<evidence type="ECO:0000256" key="1">
    <source>
        <dbReference type="SAM" id="Coils"/>
    </source>
</evidence>
<dbReference type="EMBL" id="KU754539">
    <property type="protein sequence ID" value="AMO03255.1"/>
    <property type="molecule type" value="Genomic_RNA"/>
</dbReference>
<sequence length="394" mass="45092">MKMEHIMHHQPEMEFLNLLFLLPFASAYVSQLTVILNSTSLSNQQLFKSMKIIENYSLDTIPKKLRATISIIDDEPSVHFNCKEGTIPRDESYKQVFTEVFSWMEIYKSNYYKYVVQYDTEASSLVSVTLFYSQSNLRLRKKFLDLALHPGYAPTFLRRKRQLTELLPLLNTMVSSNSDKSCNISMTQINDKELVDHLKSDLESVNIKLQNCENNLSILEKRAGPKISDVIFSDGTRVSLDYDHYTPEELSIINSFSLLLSNKRSKRAVISNPIDRKSRKLITPSYKNKNIVSTPINITIDVPTTTTTSKPLPTNPPNTTNLTTIDLYTSPVRYAYYAISSDTGGTYYCKNYYELLEEVFKNAGICPFKTFSIAHKSMMLDVISNNIDCSNEIN</sequence>
<proteinExistence type="predicted"/>
<protein>
    <submittedName>
        <fullName evidence="2">Uncharacterized protein</fullName>
    </submittedName>
</protein>